<organism evidence="2 3">
    <name type="scientific">Paraglaciecola psychrophila 170</name>
    <dbReference type="NCBI Taxonomy" id="1129794"/>
    <lineage>
        <taxon>Bacteria</taxon>
        <taxon>Pseudomonadati</taxon>
        <taxon>Pseudomonadota</taxon>
        <taxon>Gammaproteobacteria</taxon>
        <taxon>Alteromonadales</taxon>
        <taxon>Alteromonadaceae</taxon>
        <taxon>Paraglaciecola</taxon>
    </lineage>
</organism>
<keyword evidence="1" id="KW-0472">Membrane</keyword>
<keyword evidence="1" id="KW-1133">Transmembrane helix</keyword>
<dbReference type="EMBL" id="CP003837">
    <property type="protein sequence ID" value="AGH46289.1"/>
    <property type="molecule type" value="Genomic_DNA"/>
</dbReference>
<protein>
    <submittedName>
        <fullName evidence="2">Uncharacterized protein</fullName>
    </submittedName>
</protein>
<accession>M4RVN3</accession>
<proteinExistence type="predicted"/>
<gene>
    <name evidence="2" type="ORF">C427_4184</name>
</gene>
<reference evidence="2 3" key="1">
    <citation type="journal article" date="2013" name="Genome Announc.">
        <title>Complete Genome Sequence of Glaciecola psychrophila Strain 170T.</title>
        <authorList>
            <person name="Yin J."/>
            <person name="Chen J."/>
            <person name="Liu G."/>
            <person name="Yu Y."/>
            <person name="Song L."/>
            <person name="Wang X."/>
            <person name="Qu X."/>
        </authorList>
    </citation>
    <scope>NUCLEOTIDE SEQUENCE [LARGE SCALE GENOMIC DNA]</scope>
    <source>
        <strain evidence="2 3">170</strain>
    </source>
</reference>
<keyword evidence="3" id="KW-1185">Reference proteome</keyword>
<dbReference type="HOGENOM" id="CLU_3219755_0_0_6"/>
<evidence type="ECO:0000313" key="2">
    <source>
        <dbReference type="EMBL" id="AGH46289.1"/>
    </source>
</evidence>
<evidence type="ECO:0000256" key="1">
    <source>
        <dbReference type="SAM" id="Phobius"/>
    </source>
</evidence>
<name>M4RVN3_9ALTE</name>
<sequence length="44" mass="5319">MVFLDRHRAEVLYWLFLFFMAAHNVFLNKNKHSESSEANKDSFK</sequence>
<dbReference type="AlphaFoldDB" id="M4RVN3"/>
<dbReference type="KEGG" id="gps:C427_4184"/>
<dbReference type="Proteomes" id="UP000011864">
    <property type="component" value="Chromosome"/>
</dbReference>
<feature type="transmembrane region" description="Helical" evidence="1">
    <location>
        <begin position="12"/>
        <end position="27"/>
    </location>
</feature>
<evidence type="ECO:0000313" key="3">
    <source>
        <dbReference type="Proteomes" id="UP000011864"/>
    </source>
</evidence>
<keyword evidence="1" id="KW-0812">Transmembrane</keyword>